<gene>
    <name evidence="1" type="ORF">CI088_00175</name>
</gene>
<evidence type="ECO:0000313" key="1">
    <source>
        <dbReference type="EMBL" id="PZL78223.1"/>
    </source>
</evidence>
<dbReference type="AlphaFoldDB" id="A0A2W4AAY2"/>
<sequence length="109" mass="12882">MNKRQQKKRLKKALDVLNDFEIFDSDIDGDGVIYILVDNNKTNQTKLDRFCGLMQINKRIFIKDCTDDVDEEYIDLVSIWFHCPEPKGYAIYYGYKSGFVLKAWNEEDN</sequence>
<protein>
    <submittedName>
        <fullName evidence="1">Uncharacterized protein</fullName>
    </submittedName>
</protein>
<comment type="caution">
    <text evidence="1">The sequence shown here is derived from an EMBL/GenBank/DDBJ whole genome shotgun (WGS) entry which is preliminary data.</text>
</comment>
<keyword evidence="2" id="KW-1185">Reference proteome</keyword>
<dbReference type="EMBL" id="PIEU01000001">
    <property type="protein sequence ID" value="PZL78223.1"/>
    <property type="molecule type" value="Genomic_DNA"/>
</dbReference>
<proteinExistence type="predicted"/>
<accession>A0A2W4AAY2</accession>
<dbReference type="Proteomes" id="UP000249828">
    <property type="component" value="Unassembled WGS sequence"/>
</dbReference>
<reference evidence="1 2" key="1">
    <citation type="submission" date="2017-11" db="EMBL/GenBank/DDBJ databases">
        <title>Draft genome sequence of Enterococcus plantarum TRW2 strain isolated from lettuce.</title>
        <authorList>
            <person name="Kim E.B."/>
            <person name="Marco M.L."/>
            <person name="Williams T.R."/>
            <person name="You I.H."/>
        </authorList>
    </citation>
    <scope>NUCLEOTIDE SEQUENCE [LARGE SCALE GENOMIC DNA]</scope>
    <source>
        <strain evidence="1 2">TRW2</strain>
    </source>
</reference>
<name>A0A2W4AAY2_9ENTE</name>
<evidence type="ECO:0000313" key="2">
    <source>
        <dbReference type="Proteomes" id="UP000249828"/>
    </source>
</evidence>
<organism evidence="1 2">
    <name type="scientific">Enterococcus plantarum</name>
    <dbReference type="NCBI Taxonomy" id="1077675"/>
    <lineage>
        <taxon>Bacteria</taxon>
        <taxon>Bacillati</taxon>
        <taxon>Bacillota</taxon>
        <taxon>Bacilli</taxon>
        <taxon>Lactobacillales</taxon>
        <taxon>Enterococcaceae</taxon>
        <taxon>Enterococcus</taxon>
    </lineage>
</organism>
<dbReference type="RefSeq" id="WP_111246764.1">
    <property type="nucleotide sequence ID" value="NZ_PIEU01000001.1"/>
</dbReference>